<sequence>MTTCQPKRTLPASFLSDEVHTALLDYLDTLPEFEKDPEDYGWSYNSFLYDLYLQLTNQITDICFVPPPFRPFVEKFIIFYITKFAPYFARIAPRRKTRFDMFDVQERFPNDVNAARYLHILFEFIATSCTDANEREPTGDFAEIFEKEGKRRVQLGERWKAGLMREGQVILIQTLLDKLLVQLSTLIELETENERLRYIQVLRICKRETTAMFLFFASPKFRSEGLEARLMKYLREEEVNWDVVRALEARNNWLEVRSRKGVLQEAWRRWDSFYEPPSSTKKED</sequence>
<gene>
    <name evidence="1" type="ORF">BJ508DRAFT_416442</name>
</gene>
<accession>A0A3N4HXY6</accession>
<proteinExistence type="predicted"/>
<protein>
    <submittedName>
        <fullName evidence="1">Uncharacterized protein</fullName>
    </submittedName>
</protein>
<evidence type="ECO:0000313" key="2">
    <source>
        <dbReference type="Proteomes" id="UP000275078"/>
    </source>
</evidence>
<organism evidence="1 2">
    <name type="scientific">Ascobolus immersus RN42</name>
    <dbReference type="NCBI Taxonomy" id="1160509"/>
    <lineage>
        <taxon>Eukaryota</taxon>
        <taxon>Fungi</taxon>
        <taxon>Dikarya</taxon>
        <taxon>Ascomycota</taxon>
        <taxon>Pezizomycotina</taxon>
        <taxon>Pezizomycetes</taxon>
        <taxon>Pezizales</taxon>
        <taxon>Ascobolaceae</taxon>
        <taxon>Ascobolus</taxon>
    </lineage>
</organism>
<reference evidence="1 2" key="1">
    <citation type="journal article" date="2018" name="Nat. Ecol. Evol.">
        <title>Pezizomycetes genomes reveal the molecular basis of ectomycorrhizal truffle lifestyle.</title>
        <authorList>
            <person name="Murat C."/>
            <person name="Payen T."/>
            <person name="Noel B."/>
            <person name="Kuo A."/>
            <person name="Morin E."/>
            <person name="Chen J."/>
            <person name="Kohler A."/>
            <person name="Krizsan K."/>
            <person name="Balestrini R."/>
            <person name="Da Silva C."/>
            <person name="Montanini B."/>
            <person name="Hainaut M."/>
            <person name="Levati E."/>
            <person name="Barry K.W."/>
            <person name="Belfiori B."/>
            <person name="Cichocki N."/>
            <person name="Clum A."/>
            <person name="Dockter R.B."/>
            <person name="Fauchery L."/>
            <person name="Guy J."/>
            <person name="Iotti M."/>
            <person name="Le Tacon F."/>
            <person name="Lindquist E.A."/>
            <person name="Lipzen A."/>
            <person name="Malagnac F."/>
            <person name="Mello A."/>
            <person name="Molinier V."/>
            <person name="Miyauchi S."/>
            <person name="Poulain J."/>
            <person name="Riccioni C."/>
            <person name="Rubini A."/>
            <person name="Sitrit Y."/>
            <person name="Splivallo R."/>
            <person name="Traeger S."/>
            <person name="Wang M."/>
            <person name="Zifcakova L."/>
            <person name="Wipf D."/>
            <person name="Zambonelli A."/>
            <person name="Paolocci F."/>
            <person name="Nowrousian M."/>
            <person name="Ottonello S."/>
            <person name="Baldrian P."/>
            <person name="Spatafora J.W."/>
            <person name="Henrissat B."/>
            <person name="Nagy L.G."/>
            <person name="Aury J.M."/>
            <person name="Wincker P."/>
            <person name="Grigoriev I.V."/>
            <person name="Bonfante P."/>
            <person name="Martin F.M."/>
        </authorList>
    </citation>
    <scope>NUCLEOTIDE SEQUENCE [LARGE SCALE GENOMIC DNA]</scope>
    <source>
        <strain evidence="1 2">RN42</strain>
    </source>
</reference>
<dbReference type="Proteomes" id="UP000275078">
    <property type="component" value="Unassembled WGS sequence"/>
</dbReference>
<dbReference type="EMBL" id="ML119708">
    <property type="protein sequence ID" value="RPA78712.1"/>
    <property type="molecule type" value="Genomic_DNA"/>
</dbReference>
<evidence type="ECO:0000313" key="1">
    <source>
        <dbReference type="EMBL" id="RPA78712.1"/>
    </source>
</evidence>
<name>A0A3N4HXY6_ASCIM</name>
<keyword evidence="2" id="KW-1185">Reference proteome</keyword>
<dbReference type="AlphaFoldDB" id="A0A3N4HXY6"/>